<keyword evidence="1" id="KW-0812">Transmembrane</keyword>
<protein>
    <submittedName>
        <fullName evidence="2">Uncharacterized protein</fullName>
    </submittedName>
</protein>
<evidence type="ECO:0000256" key="1">
    <source>
        <dbReference type="SAM" id="Phobius"/>
    </source>
</evidence>
<dbReference type="EMBL" id="BAPF01000018">
    <property type="protein sequence ID" value="GBQ78931.1"/>
    <property type="molecule type" value="Genomic_DNA"/>
</dbReference>
<feature type="transmembrane region" description="Helical" evidence="1">
    <location>
        <begin position="12"/>
        <end position="31"/>
    </location>
</feature>
<organism evidence="2 3">
    <name type="scientific">Acetobacter malorum DSM 14337</name>
    <dbReference type="NCBI Taxonomy" id="1307910"/>
    <lineage>
        <taxon>Bacteria</taxon>
        <taxon>Pseudomonadati</taxon>
        <taxon>Pseudomonadota</taxon>
        <taxon>Alphaproteobacteria</taxon>
        <taxon>Acetobacterales</taxon>
        <taxon>Acetobacteraceae</taxon>
        <taxon>Acetobacter</taxon>
    </lineage>
</organism>
<dbReference type="Proteomes" id="UP001065047">
    <property type="component" value="Unassembled WGS sequence"/>
</dbReference>
<reference evidence="2" key="1">
    <citation type="submission" date="2013-04" db="EMBL/GenBank/DDBJ databases">
        <title>The genome sequencing project of 58 acetic acid bacteria.</title>
        <authorList>
            <person name="Okamoto-Kainuma A."/>
            <person name="Ishikawa M."/>
            <person name="Umino S."/>
            <person name="Koizumi Y."/>
            <person name="Shiwa Y."/>
            <person name="Yoshikawa H."/>
            <person name="Matsutani M."/>
            <person name="Matsushita K."/>
        </authorList>
    </citation>
    <scope>NUCLEOTIDE SEQUENCE</scope>
    <source>
        <strain evidence="2">DSM 14337</strain>
    </source>
</reference>
<gene>
    <name evidence="2" type="ORF">AA14337_1295</name>
</gene>
<feature type="transmembrane region" description="Helical" evidence="1">
    <location>
        <begin position="37"/>
        <end position="59"/>
    </location>
</feature>
<evidence type="ECO:0000313" key="3">
    <source>
        <dbReference type="Proteomes" id="UP001065047"/>
    </source>
</evidence>
<accession>A0ABQ0PSG9</accession>
<name>A0ABQ0PSG9_9PROT</name>
<evidence type="ECO:0000313" key="2">
    <source>
        <dbReference type="EMBL" id="GBQ78931.1"/>
    </source>
</evidence>
<comment type="caution">
    <text evidence="2">The sequence shown here is derived from an EMBL/GenBank/DDBJ whole genome shotgun (WGS) entry which is preliminary data.</text>
</comment>
<keyword evidence="3" id="KW-1185">Reference proteome</keyword>
<keyword evidence="1" id="KW-0472">Membrane</keyword>
<sequence>MQGELKVSRNTKISILFIFFNATLIFCISFFDGYTRSQYFTLENRILLLGVIFSNIIYFKKLSSQ</sequence>
<proteinExistence type="predicted"/>
<keyword evidence="1" id="KW-1133">Transmembrane helix</keyword>